<feature type="transmembrane region" description="Helical" evidence="2">
    <location>
        <begin position="394"/>
        <end position="414"/>
    </location>
</feature>
<protein>
    <submittedName>
        <fullName evidence="3">Uncharacterized protein</fullName>
    </submittedName>
</protein>
<name>A0AAX1ED90_9GAMM</name>
<organism evidence="3 4">
    <name type="scientific">Legionella israelensis</name>
    <dbReference type="NCBI Taxonomy" id="454"/>
    <lineage>
        <taxon>Bacteria</taxon>
        <taxon>Pseudomonadati</taxon>
        <taxon>Pseudomonadota</taxon>
        <taxon>Gammaproteobacteria</taxon>
        <taxon>Legionellales</taxon>
        <taxon>Legionellaceae</taxon>
        <taxon>Legionella</taxon>
    </lineage>
</organism>
<feature type="region of interest" description="Disordered" evidence="1">
    <location>
        <begin position="484"/>
        <end position="530"/>
    </location>
</feature>
<dbReference type="EMBL" id="CP038254">
    <property type="protein sequence ID" value="QBR83086.1"/>
    <property type="molecule type" value="Genomic_DNA"/>
</dbReference>
<dbReference type="Proteomes" id="UP000295517">
    <property type="component" value="Chromosome"/>
</dbReference>
<evidence type="ECO:0000313" key="4">
    <source>
        <dbReference type="Proteomes" id="UP000295517"/>
    </source>
</evidence>
<evidence type="ECO:0000313" key="3">
    <source>
        <dbReference type="EMBL" id="QBR83086.1"/>
    </source>
</evidence>
<accession>A0AAX1ED90</accession>
<dbReference type="AlphaFoldDB" id="A0AAX1ED90"/>
<evidence type="ECO:0000256" key="1">
    <source>
        <dbReference type="SAM" id="MobiDB-lite"/>
    </source>
</evidence>
<keyword evidence="2" id="KW-0812">Transmembrane</keyword>
<keyword evidence="2" id="KW-1133">Transmembrane helix</keyword>
<reference evidence="3 4" key="1">
    <citation type="submission" date="2019-03" db="EMBL/GenBank/DDBJ databases">
        <title>Diverse conjugative elements silence natural transformation in Legionella species.</title>
        <authorList>
            <person name="Durieux I."/>
            <person name="Ginevra C."/>
            <person name="Attaiech L."/>
            <person name="Picq K."/>
            <person name="Juan P.A."/>
            <person name="Jarraud S."/>
            <person name="Charpentier X."/>
        </authorList>
    </citation>
    <scope>NUCLEOTIDE SEQUENCE [LARGE SCALE GENOMIC DNA]</scope>
    <source>
        <strain evidence="3 4">HL-0427-4011</strain>
    </source>
</reference>
<gene>
    <name evidence="3" type="ORF">E3983_01150</name>
</gene>
<sequence>MTGYAVLSDTAFKDTLESQLPAENVDKDIPLHGGGDFDHPFNFFSCYKEGNTIVVLHPFNDSRYADLITSLQTQYGNLDNCHVLVGLKGKGVTEGHIVTSYQPPGGRRQIFDSKTSDAKKFFNQPTGNQIGTVILGLFRSLIPSYSNLNDIPDTDYHALGTQSFFDPVSCGYHTASNILTLRQMLYDGRASEINRDNLLKESHNPVYRSANALKNTTHATRVDSGLGAFLKKAWQDTYMPLENEEKRKKRHFGHYFMGWPKEKGAGQKVLYFATLGFLFNPLLNLIKLPTEFLLNALSETASYAKNALLATAPTHPALQYLRSTALLALYGLQGAFKGLSLLVRTVTSPITSFKAAWRVHPALGVLSAVVSVAAYAALAIFAAPALLALAGPGAAGFLAPAIKALSYPVTFIAAKLSLEVPAVIGAAFTALAGSSLLVGIKAAVGKAISFFGGKTKNSESPPKKDRDIEDFVDIEPVPEFPHAFRKLGGQAPKKEETQTPPSRSIPIQKKSDTSDIEEDFANIDSPSSSF</sequence>
<evidence type="ECO:0000256" key="2">
    <source>
        <dbReference type="SAM" id="Phobius"/>
    </source>
</evidence>
<proteinExistence type="predicted"/>
<feature type="transmembrane region" description="Helical" evidence="2">
    <location>
        <begin position="420"/>
        <end position="440"/>
    </location>
</feature>
<feature type="transmembrane region" description="Helical" evidence="2">
    <location>
        <begin position="362"/>
        <end position="387"/>
    </location>
</feature>
<keyword evidence="2" id="KW-0472">Membrane</keyword>
<dbReference type="RefSeq" id="WP_135059568.1">
    <property type="nucleotide sequence ID" value="NZ_CP038254.1"/>
</dbReference>